<dbReference type="CDD" id="cd01472">
    <property type="entry name" value="vWA_collagen"/>
    <property type="match status" value="1"/>
</dbReference>
<comment type="subcellular location">
    <subcellularLocation>
        <location evidence="1">Secreted</location>
    </subcellularLocation>
</comment>
<keyword evidence="2" id="KW-0964">Secreted</keyword>
<dbReference type="GO" id="GO:0005576">
    <property type="term" value="C:extracellular region"/>
    <property type="evidence" value="ECO:0007669"/>
    <property type="project" value="UniProtKB-SubCell"/>
</dbReference>
<organism evidence="7 8">
    <name type="scientific">Sparus aurata</name>
    <name type="common">Gilthead sea bream</name>
    <dbReference type="NCBI Taxonomy" id="8175"/>
    <lineage>
        <taxon>Eukaryota</taxon>
        <taxon>Metazoa</taxon>
        <taxon>Chordata</taxon>
        <taxon>Craniata</taxon>
        <taxon>Vertebrata</taxon>
        <taxon>Euteleostomi</taxon>
        <taxon>Actinopterygii</taxon>
        <taxon>Neopterygii</taxon>
        <taxon>Teleostei</taxon>
        <taxon>Neoteleostei</taxon>
        <taxon>Acanthomorphata</taxon>
        <taxon>Eupercaria</taxon>
        <taxon>Spariformes</taxon>
        <taxon>Sparidae</taxon>
        <taxon>Sparus</taxon>
    </lineage>
</organism>
<evidence type="ECO:0000256" key="3">
    <source>
        <dbReference type="ARBA" id="ARBA00022729"/>
    </source>
</evidence>
<dbReference type="InterPro" id="IPR036465">
    <property type="entry name" value="vWFA_dom_sf"/>
</dbReference>
<feature type="domain" description="VWFA" evidence="6">
    <location>
        <begin position="16"/>
        <end position="190"/>
    </location>
</feature>
<dbReference type="InParanoid" id="A0A671U8T7"/>
<reference evidence="7" key="3">
    <citation type="submission" date="2025-09" db="UniProtKB">
        <authorList>
            <consortium name="Ensembl"/>
        </authorList>
    </citation>
    <scope>IDENTIFICATION</scope>
</reference>
<dbReference type="SMART" id="SM00327">
    <property type="entry name" value="VWA"/>
    <property type="match status" value="2"/>
</dbReference>
<keyword evidence="5" id="KW-0325">Glycoprotein</keyword>
<dbReference type="Gene3D" id="3.40.50.410">
    <property type="entry name" value="von Willebrand factor, type A domain"/>
    <property type="match status" value="2"/>
</dbReference>
<sequence>DTNTREDYCKAANVADIVFIVDESGSIGTANFKMVRTFLHSIVSGLEISWAKVRVGIVMYSNGASPQVYLDSFDDKSELLNFIKILPYRGGGSNTGAALNYARENVFIKARGSRKEQGVQQVAVVITDGKSQDDVSTAAADLRRAGVTIYAIGVKEANKALLDQMASYPHNKHVFNVDNFEKLKGLEKSYGLCPDCKKTEKADIIFLVDGSTSITLEKFRSMQKFMKSVVRETTVGKELTRFGVILYSTNPQSIFTLKQYDSKRQVLKAIDALKSPYGDTYTGRALAYALDYFNQDSGGRGALRVPQILMVITDGDATDRSSLVAPSVALRDNGITVFSIGVEGANKAQLEVMAGGDKSKVFYVDNFEALENLYKTVTHVLCNSTKPGKRPCSASVVSQSSDIQTFFGLTPTLKAEAFDFEHHEGDGKLPL</sequence>
<dbReference type="InterPro" id="IPR002035">
    <property type="entry name" value="VWF_A"/>
</dbReference>
<dbReference type="InterPro" id="IPR050525">
    <property type="entry name" value="ECM_Assembly_Org"/>
</dbReference>
<evidence type="ECO:0000256" key="5">
    <source>
        <dbReference type="ARBA" id="ARBA00023180"/>
    </source>
</evidence>
<evidence type="ECO:0000256" key="1">
    <source>
        <dbReference type="ARBA" id="ARBA00004613"/>
    </source>
</evidence>
<keyword evidence="4" id="KW-0677">Repeat</keyword>
<dbReference type="GeneTree" id="ENSGT00940000155619"/>
<dbReference type="OMA" id="CAKEICI"/>
<dbReference type="SUPFAM" id="SSF53300">
    <property type="entry name" value="vWA-like"/>
    <property type="match status" value="2"/>
</dbReference>
<evidence type="ECO:0000259" key="6">
    <source>
        <dbReference type="PROSITE" id="PS50234"/>
    </source>
</evidence>
<dbReference type="Ensembl" id="ENSSAUT00010009836.1">
    <property type="protein sequence ID" value="ENSSAUP00010009219.1"/>
    <property type="gene ID" value="ENSSAUG00010004560.1"/>
</dbReference>
<evidence type="ECO:0000256" key="2">
    <source>
        <dbReference type="ARBA" id="ARBA00022525"/>
    </source>
</evidence>
<evidence type="ECO:0000313" key="7">
    <source>
        <dbReference type="Ensembl" id="ENSSAUP00010009219.1"/>
    </source>
</evidence>
<evidence type="ECO:0000256" key="4">
    <source>
        <dbReference type="ARBA" id="ARBA00022737"/>
    </source>
</evidence>
<dbReference type="PANTHER" id="PTHR24020:SF86">
    <property type="entry name" value="COLLAGEN, TYPE VI, ALPHA 4"/>
    <property type="match status" value="1"/>
</dbReference>
<reference evidence="7" key="2">
    <citation type="submission" date="2025-08" db="UniProtKB">
        <authorList>
            <consortium name="Ensembl"/>
        </authorList>
    </citation>
    <scope>IDENTIFICATION</scope>
</reference>
<dbReference type="PANTHER" id="PTHR24020">
    <property type="entry name" value="COLLAGEN ALPHA"/>
    <property type="match status" value="1"/>
</dbReference>
<dbReference type="Proteomes" id="UP000472265">
    <property type="component" value="Chromosome 7"/>
</dbReference>
<accession>A0A671U8T7</accession>
<dbReference type="Pfam" id="PF00092">
    <property type="entry name" value="VWA"/>
    <property type="match status" value="2"/>
</dbReference>
<keyword evidence="8" id="KW-1185">Reference proteome</keyword>
<dbReference type="FunFam" id="3.40.50.410:FF:000004">
    <property type="entry name" value="collagen alpha-6(VI) chain"/>
    <property type="match status" value="2"/>
</dbReference>
<dbReference type="PRINTS" id="PR00453">
    <property type="entry name" value="VWFADOMAIN"/>
</dbReference>
<dbReference type="AlphaFoldDB" id="A0A671U8T7"/>
<proteinExistence type="predicted"/>
<dbReference type="CDD" id="cd01450">
    <property type="entry name" value="vWFA_subfamily_ECM"/>
    <property type="match status" value="1"/>
</dbReference>
<feature type="domain" description="VWFA" evidence="6">
    <location>
        <begin position="203"/>
        <end position="377"/>
    </location>
</feature>
<name>A0A671U8T7_SPAAU</name>
<dbReference type="PROSITE" id="PS50234">
    <property type="entry name" value="VWFA"/>
    <property type="match status" value="2"/>
</dbReference>
<reference evidence="7" key="1">
    <citation type="submission" date="2021-04" db="EMBL/GenBank/DDBJ databases">
        <authorList>
            <consortium name="Wellcome Sanger Institute Data Sharing"/>
        </authorList>
    </citation>
    <scope>NUCLEOTIDE SEQUENCE [LARGE SCALE GENOMIC DNA]</scope>
</reference>
<keyword evidence="3" id="KW-0732">Signal</keyword>
<protein>
    <recommendedName>
        <fullName evidence="6">VWFA domain-containing protein</fullName>
    </recommendedName>
</protein>
<evidence type="ECO:0000313" key="8">
    <source>
        <dbReference type="Proteomes" id="UP000472265"/>
    </source>
</evidence>